<dbReference type="PANTHER" id="PTHR11012:SF30">
    <property type="entry name" value="PROTEIN KINASE-LIKE DOMAIN-CONTAINING"/>
    <property type="match status" value="1"/>
</dbReference>
<accession>A0ABN9NAB3</accession>
<dbReference type="Gene3D" id="3.90.1200.10">
    <property type="match status" value="1"/>
</dbReference>
<dbReference type="EMBL" id="OY726394">
    <property type="protein sequence ID" value="CAJ1503103.1"/>
    <property type="molecule type" value="Genomic_DNA"/>
</dbReference>
<name>A0ABN9NAB3_9MYCO</name>
<dbReference type="InterPro" id="IPR015897">
    <property type="entry name" value="CHK_kinase-like"/>
</dbReference>
<evidence type="ECO:0000259" key="1">
    <source>
        <dbReference type="SMART" id="SM00587"/>
    </source>
</evidence>
<dbReference type="SUPFAM" id="SSF56112">
    <property type="entry name" value="Protein kinase-like (PK-like)"/>
    <property type="match status" value="1"/>
</dbReference>
<dbReference type="InterPro" id="IPR004119">
    <property type="entry name" value="EcKL"/>
</dbReference>
<dbReference type="InterPro" id="IPR011009">
    <property type="entry name" value="Kinase-like_dom_sf"/>
</dbReference>
<sequence length="358" mass="38190">MTVDSVGIPAGITGVTPQWLTSALRASGTVADTAVVTGVGAERIAEDSGFSSLLYRLRITGSAGLPPTAIVKLPAESEARGAMEMLSGYRRETAFYQTVAGRAPLATPQVYAAVTADADFVLVLEDLAHWHNADHLAGLTMPQARLAIGALAGLHAWSVTGADPGTLEAFPSLDTPVVRDVLVAAFGIGWQMYRDKSTAAVPAGVARFAERYSELAPQALAALSERRMLIHGDIRADNMFFLGDELKVVDFQFASRGAGIADIGYLVSQGLPTPVRRGHDEELVGDYLAQLAAHGVTDYGFDEAWRHYRLSVGYLLLLPVLALIGWDTLPQRSRDLCLTLIDRAVATIDDVDAVEAFG</sequence>
<reference evidence="2 3" key="1">
    <citation type="submission" date="2023-08" db="EMBL/GenBank/DDBJ databases">
        <authorList>
            <person name="Folkvardsen B D."/>
            <person name="Norman A."/>
        </authorList>
    </citation>
    <scope>NUCLEOTIDE SEQUENCE [LARGE SCALE GENOMIC DNA]</scope>
    <source>
        <strain evidence="2 3">Mu0083</strain>
    </source>
</reference>
<keyword evidence="3" id="KW-1185">Reference proteome</keyword>
<dbReference type="Pfam" id="PF02958">
    <property type="entry name" value="EcKL"/>
    <property type="match status" value="1"/>
</dbReference>
<evidence type="ECO:0000313" key="2">
    <source>
        <dbReference type="EMBL" id="CAJ1503103.1"/>
    </source>
</evidence>
<feature type="domain" description="CHK kinase-like" evidence="1">
    <location>
        <begin position="122"/>
        <end position="297"/>
    </location>
</feature>
<proteinExistence type="predicted"/>
<dbReference type="Proteomes" id="UP001190336">
    <property type="component" value="Chromosome"/>
</dbReference>
<gene>
    <name evidence="2" type="ORF">MU0083_003101</name>
</gene>
<dbReference type="RefSeq" id="WP_308473814.1">
    <property type="nucleotide sequence ID" value="NZ_OY726394.1"/>
</dbReference>
<dbReference type="SMART" id="SM00587">
    <property type="entry name" value="CHK"/>
    <property type="match status" value="1"/>
</dbReference>
<evidence type="ECO:0000313" key="3">
    <source>
        <dbReference type="Proteomes" id="UP001190336"/>
    </source>
</evidence>
<dbReference type="PANTHER" id="PTHR11012">
    <property type="entry name" value="PROTEIN KINASE-LIKE DOMAIN-CONTAINING"/>
    <property type="match status" value="1"/>
</dbReference>
<organism evidence="2 3">
    <name type="scientific">[Mycobacterium] kokjensenii</name>
    <dbReference type="NCBI Taxonomy" id="3064287"/>
    <lineage>
        <taxon>Bacteria</taxon>
        <taxon>Bacillati</taxon>
        <taxon>Actinomycetota</taxon>
        <taxon>Actinomycetes</taxon>
        <taxon>Mycobacteriales</taxon>
        <taxon>Mycobacteriaceae</taxon>
        <taxon>Mycolicibacter</taxon>
    </lineage>
</organism>
<protein>
    <submittedName>
        <fullName evidence="2">Phosphotransferase</fullName>
    </submittedName>
</protein>